<dbReference type="Gene3D" id="2.115.10.20">
    <property type="entry name" value="Glycosyl hydrolase domain, family 43"/>
    <property type="match status" value="1"/>
</dbReference>
<dbReference type="SUPFAM" id="SSF75005">
    <property type="entry name" value="Arabinanase/levansucrase/invertase"/>
    <property type="match status" value="1"/>
</dbReference>
<evidence type="ECO:0000313" key="1">
    <source>
        <dbReference type="EMBL" id="MFD2833114.1"/>
    </source>
</evidence>
<dbReference type="Proteomes" id="UP001597438">
    <property type="component" value="Unassembled WGS sequence"/>
</dbReference>
<dbReference type="EMBL" id="JBHUOJ010000015">
    <property type="protein sequence ID" value="MFD2833114.1"/>
    <property type="molecule type" value="Genomic_DNA"/>
</dbReference>
<sequence>MDKYITKNQIKMKFNQISLFALVLICLACNNKVKKTKNNDANEVAKVSTDKMTFEYIGDAAQQEGMHVWGSSPVQGKNGKTHLFAAQWPTKTQSDFSGWFKDCEIGHYVSDNPEGPFEYVGVAVPDKDGLFNSPHNPTISNIEGQYQLCFIVNEDNDLKTQRIVMYVADDLNDTWRPAKGAEPDGTILRKTQDPNTWNYTAKLGVSNPSLIKYNGKYFLYHKSVVKKETKGYVYVYGVVVADNVEGPYIHTPTRVTDPKMPLEDAFAFTMNDSVYMLSRDFRGALGNRGGGLLWKSEDGFSFPAEKTVRAYEDLQHYVGEEYLKDAISYRGKKDGHLERAQILFIDDKPAYLYLATGVQVKPGYGSSSHVFKISFE</sequence>
<protein>
    <submittedName>
        <fullName evidence="1">Glycoside hydrolase family protein</fullName>
    </submittedName>
</protein>
<evidence type="ECO:0000313" key="2">
    <source>
        <dbReference type="Proteomes" id="UP001597438"/>
    </source>
</evidence>
<dbReference type="GO" id="GO:0016787">
    <property type="term" value="F:hydrolase activity"/>
    <property type="evidence" value="ECO:0007669"/>
    <property type="project" value="UniProtKB-KW"/>
</dbReference>
<dbReference type="RefSeq" id="WP_251740461.1">
    <property type="nucleotide sequence ID" value="NZ_JBHUOJ010000015.1"/>
</dbReference>
<dbReference type="CDD" id="cd08994">
    <property type="entry name" value="GH43_62_32_68_117_130-like"/>
    <property type="match status" value="1"/>
</dbReference>
<keyword evidence="1" id="KW-0378">Hydrolase</keyword>
<gene>
    <name evidence="1" type="ORF">ACFSYS_07410</name>
</gene>
<dbReference type="InterPro" id="IPR023296">
    <property type="entry name" value="Glyco_hydro_beta-prop_sf"/>
</dbReference>
<name>A0ABW5X5H2_9FLAO</name>
<organism evidence="1 2">
    <name type="scientific">Christiangramia antarctica</name>
    <dbReference type="NCBI Taxonomy" id="2058158"/>
    <lineage>
        <taxon>Bacteria</taxon>
        <taxon>Pseudomonadati</taxon>
        <taxon>Bacteroidota</taxon>
        <taxon>Flavobacteriia</taxon>
        <taxon>Flavobacteriales</taxon>
        <taxon>Flavobacteriaceae</taxon>
        <taxon>Christiangramia</taxon>
    </lineage>
</organism>
<comment type="caution">
    <text evidence="1">The sequence shown here is derived from an EMBL/GenBank/DDBJ whole genome shotgun (WGS) entry which is preliminary data.</text>
</comment>
<reference evidence="2" key="1">
    <citation type="journal article" date="2019" name="Int. J. Syst. Evol. Microbiol.">
        <title>The Global Catalogue of Microorganisms (GCM) 10K type strain sequencing project: providing services to taxonomists for standard genome sequencing and annotation.</title>
        <authorList>
            <consortium name="The Broad Institute Genomics Platform"/>
            <consortium name="The Broad Institute Genome Sequencing Center for Infectious Disease"/>
            <person name="Wu L."/>
            <person name="Ma J."/>
        </authorList>
    </citation>
    <scope>NUCLEOTIDE SEQUENCE [LARGE SCALE GENOMIC DNA]</scope>
    <source>
        <strain evidence="2">KCTC 52925</strain>
    </source>
</reference>
<proteinExistence type="predicted"/>
<keyword evidence="2" id="KW-1185">Reference proteome</keyword>
<accession>A0ABW5X5H2</accession>